<accession>A0A9N9IES2</accession>
<evidence type="ECO:0000313" key="3">
    <source>
        <dbReference type="Proteomes" id="UP000789759"/>
    </source>
</evidence>
<proteinExistence type="predicted"/>
<feature type="region of interest" description="Disordered" evidence="1">
    <location>
        <begin position="1"/>
        <end position="51"/>
    </location>
</feature>
<dbReference type="AlphaFoldDB" id="A0A9N9IES2"/>
<dbReference type="EMBL" id="CAJVQA010014450">
    <property type="protein sequence ID" value="CAG8731125.1"/>
    <property type="molecule type" value="Genomic_DNA"/>
</dbReference>
<gene>
    <name evidence="2" type="ORF">CPELLU_LOCUS13497</name>
</gene>
<evidence type="ECO:0000313" key="2">
    <source>
        <dbReference type="EMBL" id="CAG8731125.1"/>
    </source>
</evidence>
<evidence type="ECO:0000256" key="1">
    <source>
        <dbReference type="SAM" id="MobiDB-lite"/>
    </source>
</evidence>
<sequence length="354" mass="40902">MDSQKESSSSLYKTYMDQSDNEANNTNTSSTAKLISSKKKKRKDKKCEQEYLHDKSTSNMISHLRIQHNIVDNKRLKSEIQQIRQTTLPNIIKNNIPHKVMERDRLPLPQSTNIKSYLENEEPGEIDNGNNTDLEQSLIINTVSKVLHLIKDCPTRWNSEYHSWKRLLKLKKLVEELIKIFEPFNHATEKFSAKNYSTLSVVYPIIEVLKFKFAIDLNLLLIEDSIDKENKSDIDSDNEYENVTDLQEKLNIHSVVAQVNQSLIATLLDPRLKKMHPWSNYICKETIRTCHEELNTIAGEILVQAIASPNMTLANQYFASIYDDDNEDNNSNLSTNELNKYLDINRVSIASKQT</sequence>
<dbReference type="Proteomes" id="UP000789759">
    <property type="component" value="Unassembled WGS sequence"/>
</dbReference>
<dbReference type="SUPFAM" id="SSF53098">
    <property type="entry name" value="Ribonuclease H-like"/>
    <property type="match status" value="1"/>
</dbReference>
<protein>
    <submittedName>
        <fullName evidence="2">25023_t:CDS:1</fullName>
    </submittedName>
</protein>
<name>A0A9N9IES2_9GLOM</name>
<feature type="compositionally biased region" description="Polar residues" evidence="1">
    <location>
        <begin position="1"/>
        <end position="22"/>
    </location>
</feature>
<dbReference type="InterPro" id="IPR012337">
    <property type="entry name" value="RNaseH-like_sf"/>
</dbReference>
<feature type="compositionally biased region" description="Low complexity" evidence="1">
    <location>
        <begin position="23"/>
        <end position="35"/>
    </location>
</feature>
<comment type="caution">
    <text evidence="2">The sequence shown here is derived from an EMBL/GenBank/DDBJ whole genome shotgun (WGS) entry which is preliminary data.</text>
</comment>
<reference evidence="2" key="1">
    <citation type="submission" date="2021-06" db="EMBL/GenBank/DDBJ databases">
        <authorList>
            <person name="Kallberg Y."/>
            <person name="Tangrot J."/>
            <person name="Rosling A."/>
        </authorList>
    </citation>
    <scope>NUCLEOTIDE SEQUENCE</scope>
    <source>
        <strain evidence="2">FL966</strain>
    </source>
</reference>
<organism evidence="2 3">
    <name type="scientific">Cetraspora pellucida</name>
    <dbReference type="NCBI Taxonomy" id="1433469"/>
    <lineage>
        <taxon>Eukaryota</taxon>
        <taxon>Fungi</taxon>
        <taxon>Fungi incertae sedis</taxon>
        <taxon>Mucoromycota</taxon>
        <taxon>Glomeromycotina</taxon>
        <taxon>Glomeromycetes</taxon>
        <taxon>Diversisporales</taxon>
        <taxon>Gigasporaceae</taxon>
        <taxon>Cetraspora</taxon>
    </lineage>
</organism>
<dbReference type="OrthoDB" id="2430528at2759"/>
<keyword evidence="3" id="KW-1185">Reference proteome</keyword>